<proteinExistence type="predicted"/>
<dbReference type="AlphaFoldDB" id="A0A3L6PEI0"/>
<evidence type="ECO:0000256" key="1">
    <source>
        <dbReference type="SAM" id="MobiDB-lite"/>
    </source>
</evidence>
<evidence type="ECO:0000313" key="2">
    <source>
        <dbReference type="EMBL" id="RLM55923.1"/>
    </source>
</evidence>
<dbReference type="EMBL" id="PQIB02000018">
    <property type="protein sequence ID" value="RLM55923.1"/>
    <property type="molecule type" value="Genomic_DNA"/>
</dbReference>
<dbReference type="Proteomes" id="UP000275267">
    <property type="component" value="Unassembled WGS sequence"/>
</dbReference>
<accession>A0A3L6PEI0</accession>
<protein>
    <submittedName>
        <fullName evidence="2">Uncharacterized protein</fullName>
    </submittedName>
</protein>
<reference evidence="3" key="1">
    <citation type="journal article" date="2019" name="Nat. Commun.">
        <title>The genome of broomcorn millet.</title>
        <authorList>
            <person name="Zou C."/>
            <person name="Miki D."/>
            <person name="Li D."/>
            <person name="Tang Q."/>
            <person name="Xiao L."/>
            <person name="Rajput S."/>
            <person name="Deng P."/>
            <person name="Jia W."/>
            <person name="Huang R."/>
            <person name="Zhang M."/>
            <person name="Sun Y."/>
            <person name="Hu J."/>
            <person name="Fu X."/>
            <person name="Schnable P.S."/>
            <person name="Li F."/>
            <person name="Zhang H."/>
            <person name="Feng B."/>
            <person name="Zhu X."/>
            <person name="Liu R."/>
            <person name="Schnable J.C."/>
            <person name="Zhu J.-K."/>
            <person name="Zhang H."/>
        </authorList>
    </citation>
    <scope>NUCLEOTIDE SEQUENCE [LARGE SCALE GENOMIC DNA]</scope>
</reference>
<gene>
    <name evidence="2" type="ORF">C2845_PM10G12140</name>
</gene>
<name>A0A3L6PEI0_PANMI</name>
<comment type="caution">
    <text evidence="2">The sequence shown here is derived from an EMBL/GenBank/DDBJ whole genome shotgun (WGS) entry which is preliminary data.</text>
</comment>
<feature type="region of interest" description="Disordered" evidence="1">
    <location>
        <begin position="36"/>
        <end position="75"/>
    </location>
</feature>
<evidence type="ECO:0000313" key="3">
    <source>
        <dbReference type="Proteomes" id="UP000275267"/>
    </source>
</evidence>
<keyword evidence="3" id="KW-1185">Reference proteome</keyword>
<sequence>MATRGCPIFHQEDNYRFVDNPTQAIRLPINKIRAHNRSTTSSLRYQPCATRLTSPRRLSPTGESKNTSKSKEEHNSIAKILGLSTRIGFYKLMMAKLFLTD</sequence>
<organism evidence="2 3">
    <name type="scientific">Panicum miliaceum</name>
    <name type="common">Proso millet</name>
    <name type="synonym">Broomcorn millet</name>
    <dbReference type="NCBI Taxonomy" id="4540"/>
    <lineage>
        <taxon>Eukaryota</taxon>
        <taxon>Viridiplantae</taxon>
        <taxon>Streptophyta</taxon>
        <taxon>Embryophyta</taxon>
        <taxon>Tracheophyta</taxon>
        <taxon>Spermatophyta</taxon>
        <taxon>Magnoliopsida</taxon>
        <taxon>Liliopsida</taxon>
        <taxon>Poales</taxon>
        <taxon>Poaceae</taxon>
        <taxon>PACMAD clade</taxon>
        <taxon>Panicoideae</taxon>
        <taxon>Panicodae</taxon>
        <taxon>Paniceae</taxon>
        <taxon>Panicinae</taxon>
        <taxon>Panicum</taxon>
        <taxon>Panicum sect. Panicum</taxon>
    </lineage>
</organism>